<reference evidence="2" key="1">
    <citation type="journal article" date="2023" name="Mol. Biol. Evol.">
        <title>Third-Generation Sequencing Reveals the Adaptive Role of the Epigenome in Three Deep-Sea Polychaetes.</title>
        <authorList>
            <person name="Perez M."/>
            <person name="Aroh O."/>
            <person name="Sun Y."/>
            <person name="Lan Y."/>
            <person name="Juniper S.K."/>
            <person name="Young C.R."/>
            <person name="Angers B."/>
            <person name="Qian P.Y."/>
        </authorList>
    </citation>
    <scope>NUCLEOTIDE SEQUENCE</scope>
    <source>
        <strain evidence="2">P08H-3</strain>
    </source>
</reference>
<dbReference type="EMBL" id="JAODUP010000455">
    <property type="protein sequence ID" value="KAK2149353.1"/>
    <property type="molecule type" value="Genomic_DNA"/>
</dbReference>
<dbReference type="AlphaFoldDB" id="A0AAD9JAW3"/>
<evidence type="ECO:0000256" key="1">
    <source>
        <dbReference type="SAM" id="MobiDB-lite"/>
    </source>
</evidence>
<accession>A0AAD9JAW3</accession>
<evidence type="ECO:0000313" key="2">
    <source>
        <dbReference type="EMBL" id="KAK2149353.1"/>
    </source>
</evidence>
<comment type="caution">
    <text evidence="2">The sequence shown here is derived from an EMBL/GenBank/DDBJ whole genome shotgun (WGS) entry which is preliminary data.</text>
</comment>
<name>A0AAD9JAW3_9ANNE</name>
<feature type="region of interest" description="Disordered" evidence="1">
    <location>
        <begin position="76"/>
        <end position="129"/>
    </location>
</feature>
<protein>
    <submittedName>
        <fullName evidence="2">Uncharacterized protein</fullName>
    </submittedName>
</protein>
<dbReference type="Proteomes" id="UP001208570">
    <property type="component" value="Unassembled WGS sequence"/>
</dbReference>
<feature type="compositionally biased region" description="Basic and acidic residues" evidence="1">
    <location>
        <begin position="105"/>
        <end position="117"/>
    </location>
</feature>
<organism evidence="2 3">
    <name type="scientific">Paralvinella palmiformis</name>
    <dbReference type="NCBI Taxonomy" id="53620"/>
    <lineage>
        <taxon>Eukaryota</taxon>
        <taxon>Metazoa</taxon>
        <taxon>Spiralia</taxon>
        <taxon>Lophotrochozoa</taxon>
        <taxon>Annelida</taxon>
        <taxon>Polychaeta</taxon>
        <taxon>Sedentaria</taxon>
        <taxon>Canalipalpata</taxon>
        <taxon>Terebellida</taxon>
        <taxon>Terebelliformia</taxon>
        <taxon>Alvinellidae</taxon>
        <taxon>Paralvinella</taxon>
    </lineage>
</organism>
<proteinExistence type="predicted"/>
<gene>
    <name evidence="2" type="ORF">LSH36_456g00003</name>
</gene>
<sequence>MNLYYYFYQAIVDLINEIASVHLSAAGHAIKQLIDHTAEELEFKLMKTSIPRPQELVLIEEDPSDEERDCFSTLAPLPKFGIGHSPPPRHKTKTPVSASRRPKSVAKDKPAKKDRSRGSSRSSIRSKAK</sequence>
<evidence type="ECO:0000313" key="3">
    <source>
        <dbReference type="Proteomes" id="UP001208570"/>
    </source>
</evidence>
<keyword evidence="3" id="KW-1185">Reference proteome</keyword>